<evidence type="ECO:0000256" key="1">
    <source>
        <dbReference type="SAM" id="Phobius"/>
    </source>
</evidence>
<dbReference type="AlphaFoldDB" id="S4GLU3"/>
<feature type="transmembrane region" description="Helical" evidence="1">
    <location>
        <begin position="12"/>
        <end position="31"/>
    </location>
</feature>
<keyword evidence="1" id="KW-1133">Transmembrane helix</keyword>
<reference evidence="2 3" key="1">
    <citation type="submission" date="2013-06" db="EMBL/GenBank/DDBJ databases">
        <authorList>
            <person name="Weinstock G."/>
            <person name="Sodergren E."/>
            <person name="Lobos E.A."/>
            <person name="Fulton L."/>
            <person name="Fulton R."/>
            <person name="Courtney L."/>
            <person name="Fronick C."/>
            <person name="O'Laughlin M."/>
            <person name="Godfrey J."/>
            <person name="Wilson R.M."/>
            <person name="Miner T."/>
            <person name="Farmer C."/>
            <person name="Delehaunty K."/>
            <person name="Cordes M."/>
            <person name="Minx P."/>
            <person name="Tomlinson C."/>
            <person name="Chen J."/>
            <person name="Wollam A."/>
            <person name="Pepin K.H."/>
            <person name="Bhonagiri V."/>
            <person name="Zhang X."/>
            <person name="Warren W."/>
            <person name="Mitreva M."/>
            <person name="Mardis E.R."/>
            <person name="Wilson R.K."/>
        </authorList>
    </citation>
    <scope>NUCLEOTIDE SEQUENCE [LARGE SCALE GENOMIC DNA]</scope>
    <source>
        <strain evidence="2 3">JCP7719</strain>
    </source>
</reference>
<dbReference type="HOGENOM" id="CLU_2953915_0_0_11"/>
<keyword evidence="1" id="KW-0472">Membrane</keyword>
<keyword evidence="1" id="KW-0812">Transmembrane</keyword>
<dbReference type="EMBL" id="ATJO01000077">
    <property type="protein sequence ID" value="EPI50404.1"/>
    <property type="molecule type" value="Genomic_DNA"/>
</dbReference>
<comment type="caution">
    <text evidence="2">The sequence shown here is derived from an EMBL/GenBank/DDBJ whole genome shotgun (WGS) entry which is preliminary data.</text>
</comment>
<sequence>MDIAQNQAIKPILNLLTIAFSIIVSIIMIVIRNSYSSSASIFRFEYRSLRASIVSSMTT</sequence>
<evidence type="ECO:0000313" key="3">
    <source>
        <dbReference type="Proteomes" id="UP000014601"/>
    </source>
</evidence>
<organism evidence="2 3">
    <name type="scientific">Gardnerella pickettii JCP7719</name>
    <dbReference type="NCBI Taxonomy" id="1261061"/>
    <lineage>
        <taxon>Bacteria</taxon>
        <taxon>Bacillati</taxon>
        <taxon>Actinomycetota</taxon>
        <taxon>Actinomycetes</taxon>
        <taxon>Bifidobacteriales</taxon>
        <taxon>Bifidobacteriaceae</taxon>
        <taxon>Gardnerella</taxon>
        <taxon>Gardnerella pickettii</taxon>
    </lineage>
</organism>
<protein>
    <submittedName>
        <fullName evidence="2">Uncharacterized protein</fullName>
    </submittedName>
</protein>
<accession>S4GLU3</accession>
<name>S4GLU3_9BIFI</name>
<evidence type="ECO:0000313" key="2">
    <source>
        <dbReference type="EMBL" id="EPI50404.1"/>
    </source>
</evidence>
<gene>
    <name evidence="2" type="ORF">HMPREF1576_00991</name>
</gene>
<dbReference type="Proteomes" id="UP000014601">
    <property type="component" value="Unassembled WGS sequence"/>
</dbReference>
<proteinExistence type="predicted"/>